<name>A0A1G9CTC4_9BACT</name>
<organism evidence="1 2">
    <name type="scientific">Maridesulfovibrio ferrireducens</name>
    <dbReference type="NCBI Taxonomy" id="246191"/>
    <lineage>
        <taxon>Bacteria</taxon>
        <taxon>Pseudomonadati</taxon>
        <taxon>Thermodesulfobacteriota</taxon>
        <taxon>Desulfovibrionia</taxon>
        <taxon>Desulfovibrionales</taxon>
        <taxon>Desulfovibrionaceae</taxon>
        <taxon>Maridesulfovibrio</taxon>
    </lineage>
</organism>
<dbReference type="GO" id="GO:0008168">
    <property type="term" value="F:methyltransferase activity"/>
    <property type="evidence" value="ECO:0007669"/>
    <property type="project" value="UniProtKB-KW"/>
</dbReference>
<dbReference type="InterPro" id="IPR010719">
    <property type="entry name" value="MnmM_MeTrfase"/>
</dbReference>
<dbReference type="Gene3D" id="3.40.50.150">
    <property type="entry name" value="Vaccinia Virus protein VP39"/>
    <property type="match status" value="1"/>
</dbReference>
<evidence type="ECO:0000313" key="2">
    <source>
        <dbReference type="Proteomes" id="UP000199053"/>
    </source>
</evidence>
<sequence length="191" mass="21029">MILNNILSYAKCVLLEVLEPGSIAIDATVGNGYDTVFLAQQVGREGRVYGFDVQEDAIEQTREKLNEECLPKNWKLFHTGHENMLDVIPAKYHGEVSVVVFNLGFLPGSDKSVVTKAETTLKALESSLKMLAVGGLVCIAIYAGHPGGEEEDVAVREFCSTLDYHSVRVIQSEMTNKPGFPIRLLFLAKLK</sequence>
<dbReference type="Proteomes" id="UP000199053">
    <property type="component" value="Unassembled WGS sequence"/>
</dbReference>
<dbReference type="GO" id="GO:0032259">
    <property type="term" value="P:methylation"/>
    <property type="evidence" value="ECO:0007669"/>
    <property type="project" value="UniProtKB-KW"/>
</dbReference>
<dbReference type="CDD" id="cd02440">
    <property type="entry name" value="AdoMet_MTases"/>
    <property type="match status" value="1"/>
</dbReference>
<evidence type="ECO:0000313" key="1">
    <source>
        <dbReference type="EMBL" id="SDK54869.1"/>
    </source>
</evidence>
<dbReference type="EMBL" id="FNGA01000001">
    <property type="protein sequence ID" value="SDK54869.1"/>
    <property type="molecule type" value="Genomic_DNA"/>
</dbReference>
<dbReference type="InterPro" id="IPR029063">
    <property type="entry name" value="SAM-dependent_MTases_sf"/>
</dbReference>
<dbReference type="Pfam" id="PF06962">
    <property type="entry name" value="rRNA_methylase"/>
    <property type="match status" value="1"/>
</dbReference>
<dbReference type="STRING" id="246191.SAMN05660337_0786"/>
<protein>
    <submittedName>
        <fullName evidence="1">Putative rRNA methylase</fullName>
    </submittedName>
</protein>
<keyword evidence="1" id="KW-0489">Methyltransferase</keyword>
<dbReference type="PANTHER" id="PTHR35276">
    <property type="entry name" value="S-ADENOSYL-L-METHIONINE-DEPENDENT METHYLTRANSFERASES SUPERFAMILY PROTEIN"/>
    <property type="match status" value="1"/>
</dbReference>
<dbReference type="AlphaFoldDB" id="A0A1G9CTC4"/>
<dbReference type="RefSeq" id="WP_092158399.1">
    <property type="nucleotide sequence ID" value="NZ_FNGA01000001.1"/>
</dbReference>
<gene>
    <name evidence="1" type="ORF">SAMN05660337_0786</name>
</gene>
<reference evidence="2" key="1">
    <citation type="submission" date="2016-10" db="EMBL/GenBank/DDBJ databases">
        <authorList>
            <person name="Varghese N."/>
            <person name="Submissions S."/>
        </authorList>
    </citation>
    <scope>NUCLEOTIDE SEQUENCE [LARGE SCALE GENOMIC DNA]</scope>
    <source>
        <strain evidence="2">DSM 16995</strain>
    </source>
</reference>
<keyword evidence="1" id="KW-0808">Transferase</keyword>
<dbReference type="OrthoDB" id="9792989at2"/>
<keyword evidence="2" id="KW-1185">Reference proteome</keyword>
<dbReference type="SUPFAM" id="SSF53335">
    <property type="entry name" value="S-adenosyl-L-methionine-dependent methyltransferases"/>
    <property type="match status" value="1"/>
</dbReference>
<accession>A0A1G9CTC4</accession>
<dbReference type="PANTHER" id="PTHR35276:SF1">
    <property type="entry name" value="TRNA (MNM(5)S(2)U34)-METHYLTRANSFERASE, CHLOROPLASTIC"/>
    <property type="match status" value="1"/>
</dbReference>
<proteinExistence type="predicted"/>